<dbReference type="PANTHER" id="PTHR43081">
    <property type="entry name" value="ADENYLATE CYCLASE, TERMINAL-DIFFERENTIATION SPECIFIC-RELATED"/>
    <property type="match status" value="1"/>
</dbReference>
<dbReference type="PANTHER" id="PTHR43081:SF19">
    <property type="entry name" value="PH-SENSITIVE ADENYLATE CYCLASE RV1264"/>
    <property type="match status" value="1"/>
</dbReference>
<evidence type="ECO:0000256" key="1">
    <source>
        <dbReference type="PROSITE-ProRule" id="PRU00339"/>
    </source>
</evidence>
<keyword evidence="1" id="KW-0802">TPR repeat</keyword>
<dbReference type="Gene3D" id="1.25.40.10">
    <property type="entry name" value="Tetratricopeptide repeat domain"/>
    <property type="match status" value="2"/>
</dbReference>
<name>A0A5B2VHU1_9HYPH</name>
<dbReference type="CDD" id="cd07302">
    <property type="entry name" value="CHD"/>
    <property type="match status" value="1"/>
</dbReference>
<dbReference type="PROSITE" id="PS50125">
    <property type="entry name" value="GUANYLATE_CYCLASE_2"/>
    <property type="match status" value="1"/>
</dbReference>
<dbReference type="SMART" id="SM00028">
    <property type="entry name" value="TPR"/>
    <property type="match status" value="3"/>
</dbReference>
<comment type="caution">
    <text evidence="3">The sequence shown here is derived from an EMBL/GenBank/DDBJ whole genome shotgun (WGS) entry which is preliminary data.</text>
</comment>
<reference evidence="3 4" key="1">
    <citation type="submission" date="2019-09" db="EMBL/GenBank/DDBJ databases">
        <title>Salinarimonas rosea gen. nov., sp. nov., a new member of the a-2 subgroup of the Proteobacteria.</title>
        <authorList>
            <person name="Liu J."/>
        </authorList>
    </citation>
    <scope>NUCLEOTIDE SEQUENCE [LARGE SCALE GENOMIC DNA]</scope>
    <source>
        <strain evidence="3 4">BN140002</strain>
    </source>
</reference>
<dbReference type="PROSITE" id="PS50005">
    <property type="entry name" value="TPR"/>
    <property type="match status" value="1"/>
</dbReference>
<dbReference type="Pfam" id="PF00211">
    <property type="entry name" value="Guanylate_cyc"/>
    <property type="match status" value="1"/>
</dbReference>
<reference evidence="3 4" key="2">
    <citation type="submission" date="2019-09" db="EMBL/GenBank/DDBJ databases">
        <authorList>
            <person name="Jin C."/>
        </authorList>
    </citation>
    <scope>NUCLEOTIDE SEQUENCE [LARGE SCALE GENOMIC DNA]</scope>
    <source>
        <strain evidence="3 4">BN140002</strain>
    </source>
</reference>
<evidence type="ECO:0000313" key="4">
    <source>
        <dbReference type="Proteomes" id="UP000323142"/>
    </source>
</evidence>
<keyword evidence="4" id="KW-1185">Reference proteome</keyword>
<dbReference type="OrthoDB" id="9807521at2"/>
<evidence type="ECO:0000313" key="3">
    <source>
        <dbReference type="EMBL" id="KAA2238116.1"/>
    </source>
</evidence>
<dbReference type="InterPro" id="IPR001054">
    <property type="entry name" value="A/G_cyclase"/>
</dbReference>
<dbReference type="EMBL" id="VUOA01000015">
    <property type="protein sequence ID" value="KAA2238116.1"/>
    <property type="molecule type" value="Genomic_DNA"/>
</dbReference>
<dbReference type="GO" id="GO:0004016">
    <property type="term" value="F:adenylate cyclase activity"/>
    <property type="evidence" value="ECO:0007669"/>
    <property type="project" value="UniProtKB-ARBA"/>
</dbReference>
<feature type="repeat" description="TPR" evidence="1">
    <location>
        <begin position="462"/>
        <end position="495"/>
    </location>
</feature>
<dbReference type="SUPFAM" id="SSF48452">
    <property type="entry name" value="TPR-like"/>
    <property type="match status" value="1"/>
</dbReference>
<dbReference type="Pfam" id="PF14559">
    <property type="entry name" value="TPR_19"/>
    <property type="match status" value="1"/>
</dbReference>
<dbReference type="Proteomes" id="UP000323142">
    <property type="component" value="Unassembled WGS sequence"/>
</dbReference>
<gene>
    <name evidence="3" type="ORF">F0L46_06475</name>
</gene>
<evidence type="ECO:0000259" key="2">
    <source>
        <dbReference type="PROSITE" id="PS50125"/>
    </source>
</evidence>
<organism evidence="3 4">
    <name type="scientific">Salinarimonas soli</name>
    <dbReference type="NCBI Taxonomy" id="1638099"/>
    <lineage>
        <taxon>Bacteria</taxon>
        <taxon>Pseudomonadati</taxon>
        <taxon>Pseudomonadota</taxon>
        <taxon>Alphaproteobacteria</taxon>
        <taxon>Hyphomicrobiales</taxon>
        <taxon>Salinarimonadaceae</taxon>
        <taxon>Salinarimonas</taxon>
    </lineage>
</organism>
<dbReference type="InterPro" id="IPR019734">
    <property type="entry name" value="TPR_rpt"/>
</dbReference>
<dbReference type="GO" id="GO:0035556">
    <property type="term" value="P:intracellular signal transduction"/>
    <property type="evidence" value="ECO:0007669"/>
    <property type="project" value="InterPro"/>
</dbReference>
<dbReference type="SMART" id="SM00044">
    <property type="entry name" value="CYCc"/>
    <property type="match status" value="1"/>
</dbReference>
<accession>A0A5B2VHU1</accession>
<protein>
    <recommendedName>
        <fullName evidence="2">Guanylate cyclase domain-containing protein</fullName>
    </recommendedName>
</protein>
<feature type="domain" description="Guanylate cyclase" evidence="2">
    <location>
        <begin position="27"/>
        <end position="137"/>
    </location>
</feature>
<dbReference type="Gene3D" id="3.30.70.1230">
    <property type="entry name" value="Nucleotide cyclase"/>
    <property type="match status" value="1"/>
</dbReference>
<dbReference type="InterPro" id="IPR029787">
    <property type="entry name" value="Nucleotide_cyclase"/>
</dbReference>
<dbReference type="AlphaFoldDB" id="A0A5B2VHU1"/>
<dbReference type="InterPro" id="IPR011990">
    <property type="entry name" value="TPR-like_helical_dom_sf"/>
</dbReference>
<dbReference type="Gene3D" id="3.40.50.10070">
    <property type="entry name" value="TolB, N-terminal domain"/>
    <property type="match status" value="1"/>
</dbReference>
<proteinExistence type="predicted"/>
<dbReference type="InterPro" id="IPR050697">
    <property type="entry name" value="Adenylyl/Guanylyl_Cyclase_3/4"/>
</dbReference>
<dbReference type="SUPFAM" id="SSF55073">
    <property type="entry name" value="Nucleotide cyclase"/>
    <property type="match status" value="1"/>
</dbReference>
<dbReference type="GO" id="GO:0006171">
    <property type="term" value="P:cAMP biosynthetic process"/>
    <property type="evidence" value="ECO:0007669"/>
    <property type="project" value="TreeGrafter"/>
</dbReference>
<sequence length="586" mass="60987">MLVAQRSRSLMDAAPRPNASPRGRLAAILVADVQGFCNLIRSDINGTVARIQGMRDTVEPILTEHGGRLVKSTGDGFIAEFTSASEAVMAARAIQAALGGAAGPALALRIGVSLGEVIVDADGEIFGDAVNLAARIEPFAGAGGIVATQAVCDQLAGRPDLTFEDMGPHRLKGFEQPMSLFRLADGSAVRALPQADAAPRLSALAVLPFRAISSDPSAALLADAVTEDLTTCLARTPGLTVIARFSAAAYGGAGHDPVRAASALGVRYLVEGAIRGLGDRVHVNARLVDVRAGATQAWSGAFEFAVPEHGGVEPEIARRIGARIGVEAMLAEIRGAQEAGPVDRDPWHRVRSAYATLLQQGWSAGTLQGAADHCRAALDLDPALSLPRAILALSLALGRRFGVEADQAGAPDAACEARAAVMAGPRDAETLSFAGFALTELGHDDEGAAILRRAADLDPGNAQAFVALGAHLFARGEWEAGQACLRRGLDMSPQDPRLAVWRSLLASRLLMAERDDEALVEAHAAIEADPGFAPAWLVLAAAWRGLDDDAAAGAALAQALRLQPTMTPDQAEIWGGRQAADLLGRR</sequence>